<feature type="transmembrane region" description="Helical" evidence="2">
    <location>
        <begin position="571"/>
        <end position="595"/>
    </location>
</feature>
<sequence>MIYLSQLVGNPVLDVDGEKIGTVSDLGIATKEVFPRVTSLAFMGPGKTPFMISWRKYVESYDEHVVHLKVSATDIRFSYLQSDEVLIARDILNKQIVDTQGMRVVRVNDLKLSDTSSSQLRLLGADVGARGLLRTFAPLCETIAVKVSSAFGKPLPERLIAWSYMNLVDRNLSDVQLSVTHKTLDDMHPADIADIIERLDPRLRGQVFAQLDDEQRANAMAEFDDDHMAVELMGGMAEMDASRLLSAMDPDDAAELVSELDYDKAEKLLRLMGVKEQHAIRQLLGYRDETAGRIMTSEVVALPKNTTVAETIAHLRTLDEDFEAVRYIYLNDAQGELWGVVPIDLLVISDEQVKLGDLATRDLIVAHPDDDQEDVALNIAKYNLLAIPVVNEKKELLGIVTVDDALDVLEEEHAEDLQIAGASQADTEHDKGRSAFMWMLRRNTWVVMFALVAAVCTVAACEMFARVSGSVSGSVSGGVAPAVIAGLLASLSVPAALIITDDALSYTTSIYLEYDADDEDAPSALGFSLKMIALGIAFAAAFVLFYAMCGELGGWLMARGGAGSLEHLREALLASMCAAGVSIVVSLASMPAYLARLRSRDAHNKDSNGWAMSNTAMGVCAAVFMVVFGVALGLQLGVM</sequence>
<dbReference type="Gene3D" id="1.25.60.10">
    <property type="entry name" value="MgtE N-terminal domain-like"/>
    <property type="match status" value="1"/>
</dbReference>
<dbReference type="EMBL" id="PKGU01000003">
    <property type="protein sequence ID" value="PKZ14812.1"/>
    <property type="molecule type" value="Genomic_DNA"/>
</dbReference>
<dbReference type="InterPro" id="IPR006669">
    <property type="entry name" value="MgtE_transporter"/>
</dbReference>
<dbReference type="Proteomes" id="UP000242263">
    <property type="component" value="Unassembled WGS sequence"/>
</dbReference>
<keyword evidence="2" id="KW-1133">Transmembrane helix</keyword>
<feature type="transmembrane region" description="Helical" evidence="2">
    <location>
        <begin position="531"/>
        <end position="550"/>
    </location>
</feature>
<dbReference type="AlphaFoldDB" id="A0A2I1M3V4"/>
<dbReference type="Gene3D" id="3.10.580.10">
    <property type="entry name" value="CBS-domain"/>
    <property type="match status" value="1"/>
</dbReference>
<name>A0A2I1M3V4_9BIFI</name>
<dbReference type="InterPro" id="IPR000644">
    <property type="entry name" value="CBS_dom"/>
</dbReference>
<dbReference type="PANTHER" id="PTHR43773:SF1">
    <property type="entry name" value="MAGNESIUM TRANSPORTER MGTE"/>
    <property type="match status" value="1"/>
</dbReference>
<evidence type="ECO:0000256" key="2">
    <source>
        <dbReference type="SAM" id="Phobius"/>
    </source>
</evidence>
<keyword evidence="2" id="KW-0812">Transmembrane</keyword>
<keyword evidence="2" id="KW-0472">Membrane</keyword>
<dbReference type="InterPro" id="IPR006668">
    <property type="entry name" value="Mg_transptr_MgtE_intracell_dom"/>
</dbReference>
<dbReference type="SUPFAM" id="SSF54631">
    <property type="entry name" value="CBS-domain pair"/>
    <property type="match status" value="1"/>
</dbReference>
<gene>
    <name evidence="4" type="ORF">CYJ32_04625</name>
</gene>
<dbReference type="GO" id="GO:0015095">
    <property type="term" value="F:magnesium ion transmembrane transporter activity"/>
    <property type="evidence" value="ECO:0007669"/>
    <property type="project" value="InterPro"/>
</dbReference>
<dbReference type="InterPro" id="IPR038076">
    <property type="entry name" value="MgtE_N_sf"/>
</dbReference>
<dbReference type="Pfam" id="PF00571">
    <property type="entry name" value="CBS"/>
    <property type="match status" value="1"/>
</dbReference>
<evidence type="ECO:0000313" key="5">
    <source>
        <dbReference type="Proteomes" id="UP000242263"/>
    </source>
</evidence>
<dbReference type="SUPFAM" id="SSF158791">
    <property type="entry name" value="MgtE N-terminal domain-like"/>
    <property type="match status" value="1"/>
</dbReference>
<comment type="caution">
    <text evidence="4">The sequence shown here is derived from an EMBL/GenBank/DDBJ whole genome shotgun (WGS) entry which is preliminary data.</text>
</comment>
<proteinExistence type="predicted"/>
<dbReference type="SUPFAM" id="SSF50346">
    <property type="entry name" value="PRC-barrel domain"/>
    <property type="match status" value="1"/>
</dbReference>
<protein>
    <submittedName>
        <fullName evidence="4">Magnesium transporter MgtE</fullName>
    </submittedName>
</protein>
<dbReference type="InterPro" id="IPR046342">
    <property type="entry name" value="CBS_dom_sf"/>
</dbReference>
<dbReference type="SMART" id="SM00116">
    <property type="entry name" value="CBS"/>
    <property type="match status" value="2"/>
</dbReference>
<dbReference type="GO" id="GO:0016020">
    <property type="term" value="C:membrane"/>
    <property type="evidence" value="ECO:0007669"/>
    <property type="project" value="InterPro"/>
</dbReference>
<dbReference type="InterPro" id="IPR011033">
    <property type="entry name" value="PRC_barrel-like_sf"/>
</dbReference>
<accession>A0A2I1M3V4</accession>
<feature type="transmembrane region" description="Helical" evidence="2">
    <location>
        <begin position="615"/>
        <end position="638"/>
    </location>
</feature>
<dbReference type="RefSeq" id="WP_101541399.1">
    <property type="nucleotide sequence ID" value="NZ_CBDEIH010000060.1"/>
</dbReference>
<dbReference type="PROSITE" id="PS51371">
    <property type="entry name" value="CBS"/>
    <property type="match status" value="1"/>
</dbReference>
<dbReference type="InterPro" id="IPR027275">
    <property type="entry name" value="PRC-brl_dom"/>
</dbReference>
<feature type="domain" description="CBS" evidence="3">
    <location>
        <begin position="359"/>
        <end position="415"/>
    </location>
</feature>
<evidence type="ECO:0000313" key="4">
    <source>
        <dbReference type="EMBL" id="PKZ14812.1"/>
    </source>
</evidence>
<dbReference type="CDD" id="cd04606">
    <property type="entry name" value="CBS_pair_Mg_transporter"/>
    <property type="match status" value="1"/>
</dbReference>
<dbReference type="Pfam" id="PF05239">
    <property type="entry name" value="PRC"/>
    <property type="match status" value="1"/>
</dbReference>
<evidence type="ECO:0000256" key="1">
    <source>
        <dbReference type="PROSITE-ProRule" id="PRU00703"/>
    </source>
</evidence>
<evidence type="ECO:0000259" key="3">
    <source>
        <dbReference type="PROSITE" id="PS51371"/>
    </source>
</evidence>
<organism evidence="4 5">
    <name type="scientific">Alloscardovia omnicolens</name>
    <dbReference type="NCBI Taxonomy" id="419015"/>
    <lineage>
        <taxon>Bacteria</taxon>
        <taxon>Bacillati</taxon>
        <taxon>Actinomycetota</taxon>
        <taxon>Actinomycetes</taxon>
        <taxon>Bifidobacteriales</taxon>
        <taxon>Bifidobacteriaceae</taxon>
        <taxon>Alloscardovia</taxon>
    </lineage>
</organism>
<keyword evidence="1" id="KW-0129">CBS domain</keyword>
<dbReference type="SMART" id="SM00924">
    <property type="entry name" value="MgtE_N"/>
    <property type="match status" value="1"/>
</dbReference>
<reference evidence="4 5" key="1">
    <citation type="submission" date="2017-12" db="EMBL/GenBank/DDBJ databases">
        <title>Phylogenetic diversity of female urinary microbiome.</title>
        <authorList>
            <person name="Thomas-White K."/>
            <person name="Wolfe A.J."/>
        </authorList>
    </citation>
    <scope>NUCLEOTIDE SEQUENCE [LARGE SCALE GENOMIC DNA]</scope>
    <source>
        <strain evidence="4 5">UMB0064</strain>
    </source>
</reference>
<feature type="transmembrane region" description="Helical" evidence="2">
    <location>
        <begin position="445"/>
        <end position="465"/>
    </location>
</feature>
<feature type="transmembrane region" description="Helical" evidence="2">
    <location>
        <begin position="477"/>
        <end position="499"/>
    </location>
</feature>
<dbReference type="PANTHER" id="PTHR43773">
    <property type="entry name" value="MAGNESIUM TRANSPORTER MGTE"/>
    <property type="match status" value="1"/>
</dbReference>
<dbReference type="Pfam" id="PF03448">
    <property type="entry name" value="MgtE_N"/>
    <property type="match status" value="1"/>
</dbReference>